<dbReference type="InterPro" id="IPR008963">
    <property type="entry name" value="Purple_acid_Pase-like_N"/>
</dbReference>
<dbReference type="Gene3D" id="3.20.20.80">
    <property type="entry name" value="Glycosidases"/>
    <property type="match status" value="1"/>
</dbReference>
<feature type="compositionally biased region" description="Basic and acidic residues" evidence="2">
    <location>
        <begin position="430"/>
        <end position="448"/>
    </location>
</feature>
<proteinExistence type="predicted"/>
<dbReference type="OMA" id="PWQWAAL"/>
<dbReference type="PANTHER" id="PTHR43606:SF2">
    <property type="entry name" value="ALKALINE PHOSPHATASE FAMILY PROTEIN (AFU_ORTHOLOGUE AFUA_5G03860)"/>
    <property type="match status" value="1"/>
</dbReference>
<dbReference type="GO" id="GO:0003993">
    <property type="term" value="F:acid phosphatase activity"/>
    <property type="evidence" value="ECO:0007669"/>
    <property type="project" value="InterPro"/>
</dbReference>
<dbReference type="Gene3D" id="3.60.21.70">
    <property type="entry name" value="PhoD-like phosphatase"/>
    <property type="match status" value="1"/>
</dbReference>
<dbReference type="Pfam" id="PF09423">
    <property type="entry name" value="PhoD"/>
    <property type="match status" value="1"/>
</dbReference>
<dbReference type="Proteomes" id="UP000054383">
    <property type="component" value="Unassembled WGS sequence"/>
</dbReference>
<dbReference type="PANTHER" id="PTHR43606">
    <property type="entry name" value="PHOSPHATASE, PUTATIVE (AFU_ORTHOLOGUE AFUA_6G08710)-RELATED"/>
    <property type="match status" value="1"/>
</dbReference>
<organism evidence="5 6">
    <name type="scientific">Talaromyces islandicus</name>
    <name type="common">Penicillium islandicum</name>
    <dbReference type="NCBI Taxonomy" id="28573"/>
    <lineage>
        <taxon>Eukaryota</taxon>
        <taxon>Fungi</taxon>
        <taxon>Dikarya</taxon>
        <taxon>Ascomycota</taxon>
        <taxon>Pezizomycotina</taxon>
        <taxon>Eurotiomycetes</taxon>
        <taxon>Eurotiomycetidae</taxon>
        <taxon>Eurotiales</taxon>
        <taxon>Trichocomaceae</taxon>
        <taxon>Talaromyces</taxon>
        <taxon>Talaromyces sect. Islandici</taxon>
    </lineage>
</organism>
<evidence type="ECO:0000256" key="2">
    <source>
        <dbReference type="SAM" id="MobiDB-lite"/>
    </source>
</evidence>
<reference evidence="5 6" key="1">
    <citation type="submission" date="2015-04" db="EMBL/GenBank/DDBJ databases">
        <authorList>
            <person name="Syromyatnikov M.Y."/>
            <person name="Popov V.N."/>
        </authorList>
    </citation>
    <scope>NUCLEOTIDE SEQUENCE [LARGE SCALE GENOMIC DNA]</scope>
    <source>
        <strain evidence="5">WF-38-12</strain>
    </source>
</reference>
<name>A0A0U1LVT4_TALIS</name>
<evidence type="ECO:0000259" key="4">
    <source>
        <dbReference type="PROSITE" id="PS51910"/>
    </source>
</evidence>
<dbReference type="PROSITE" id="PS51910">
    <property type="entry name" value="GH18_2"/>
    <property type="match status" value="1"/>
</dbReference>
<dbReference type="InterPro" id="IPR029052">
    <property type="entry name" value="Metallo-depent_PP-like"/>
</dbReference>
<dbReference type="InterPro" id="IPR018946">
    <property type="entry name" value="PhoD-like_MPP"/>
</dbReference>
<dbReference type="SUPFAM" id="SSF49363">
    <property type="entry name" value="Purple acid phosphatase, N-terminal domain"/>
    <property type="match status" value="1"/>
</dbReference>
<dbReference type="CDD" id="cd07389">
    <property type="entry name" value="MPP_PhoD"/>
    <property type="match status" value="1"/>
</dbReference>
<evidence type="ECO:0000256" key="1">
    <source>
        <dbReference type="ARBA" id="ARBA00022729"/>
    </source>
</evidence>
<evidence type="ECO:0000313" key="6">
    <source>
        <dbReference type="Proteomes" id="UP000054383"/>
    </source>
</evidence>
<keyword evidence="1" id="KW-0732">Signal</keyword>
<dbReference type="GO" id="GO:0005975">
    <property type="term" value="P:carbohydrate metabolic process"/>
    <property type="evidence" value="ECO:0007669"/>
    <property type="project" value="InterPro"/>
</dbReference>
<keyword evidence="6" id="KW-1185">Reference proteome</keyword>
<dbReference type="GO" id="GO:0046872">
    <property type="term" value="F:metal ion binding"/>
    <property type="evidence" value="ECO:0007669"/>
    <property type="project" value="InterPro"/>
</dbReference>
<keyword evidence="3" id="KW-1133">Transmembrane helix</keyword>
<dbReference type="OrthoDB" id="2100241at2759"/>
<sequence length="1016" mass="113475">MTLSELQGVTLSPKDNCDRWQLGMPPLSQAGVPSRRRIVLYHQTIVPRDHGYVPMLPLLENNAGVTHIILAAFHINGRPGDITLNDDPPDSPIYNELWDEVPVVKQAGVRVMGMLGGAAMGSFQRLDGLQPEFDAYYAPLLAILRRYSLDGLDLDVEEAMSLQGIIRLIDRLKADMGDDFIITLAPVAAALVGMGNLSGFDYRELESSRGSKISWYNTQFYNGWGHAQDPRMYAAIISTGWSANKVVMGLLTNPSNGSQGYVPSKTIGPLLALLILQFPNFGGVMGWEFFNALPGNRQKPWQWAAEMSLSMGMDPVFAVAQRMAGIGALREGLMNFLSNIQNQNQNRGHFDSLPNTLSSASVNDYRRANMNALLARATTVSSLIVRFASFFFLRWFPGHLFPPMIITAFGIYLSTTFLSLGPAAGNTTVGKKDKSTDSKSRRKKGTTEKRTISPFWTLLSGHPSRDNVFTTALSILINLLLTALTLDFLFRARLLYPTEDLSFSRIGYVSPTTASLLVREPDVANFPVSIKYQEASKSDVEAWTEEGKIYQLNAKTDYTYPVTLKNLKPSTRYRYALSNNRTGTFTTAPQHGTQLANRLSFLTSSCIKPNFPYNPFSHPLRIPGIELVSQAIKSLPPLSRPSFMLFLGDFIYIDVPLRYGSSVDEYRSEYRRVYSSPSWHEPEDERPIDLPWIHTLDDHEIANDWDQGNMSHPYPEAADPYALYHVSVNPPIPPMPHAIADNTTYFSFIHGPVSVFMLDTRTYRTAPNSSNSTILGHAQLDSLLAYLARPEPAEVKWKIVASSVPFTKNWHVGTQDTWGGFLHERQAVFEAMWRAERELGVRIVLLSGDRHEFGATRFPDPEYQLTSDELAPDTEGHGIHEFSVGPLNMFYLPIRTYHQTDDQDIQVKYAADGNVKFGHIDIDVYDGTEGSDVIGGDSSSKGPHSVLTYTLHVDGKIVWKYQLAVPLHPTYSTRLPPGRTLLDEYRSIGLGLQEAIGTLEEKAKGVWDELRDKLGR</sequence>
<evidence type="ECO:0000256" key="3">
    <source>
        <dbReference type="SAM" id="Phobius"/>
    </source>
</evidence>
<evidence type="ECO:0000313" key="5">
    <source>
        <dbReference type="EMBL" id="CRG87315.1"/>
    </source>
</evidence>
<dbReference type="InterPro" id="IPR017853">
    <property type="entry name" value="GH"/>
</dbReference>
<feature type="region of interest" description="Disordered" evidence="2">
    <location>
        <begin position="426"/>
        <end position="448"/>
    </location>
</feature>
<dbReference type="EMBL" id="CVMT01000003">
    <property type="protein sequence ID" value="CRG87315.1"/>
    <property type="molecule type" value="Genomic_DNA"/>
</dbReference>
<protein>
    <submittedName>
        <fullName evidence="5">Alkaline phosphatase family protein</fullName>
    </submittedName>
</protein>
<dbReference type="AlphaFoldDB" id="A0A0U1LVT4"/>
<keyword evidence="3" id="KW-0472">Membrane</keyword>
<accession>A0A0U1LVT4</accession>
<dbReference type="InterPro" id="IPR052900">
    <property type="entry name" value="Phospholipid_Metab_Enz"/>
</dbReference>
<feature type="transmembrane region" description="Helical" evidence="3">
    <location>
        <begin position="468"/>
        <end position="490"/>
    </location>
</feature>
<keyword evidence="3" id="KW-0812">Transmembrane</keyword>
<dbReference type="InterPro" id="IPR038607">
    <property type="entry name" value="PhoD-like_sf"/>
</dbReference>
<feature type="transmembrane region" description="Helical" evidence="3">
    <location>
        <begin position="373"/>
        <end position="393"/>
    </location>
</feature>
<dbReference type="STRING" id="28573.A0A0U1LVT4"/>
<dbReference type="InterPro" id="IPR001223">
    <property type="entry name" value="Glyco_hydro18_cat"/>
</dbReference>
<dbReference type="SUPFAM" id="SSF56300">
    <property type="entry name" value="Metallo-dependent phosphatases"/>
    <property type="match status" value="1"/>
</dbReference>
<feature type="domain" description="GH18" evidence="4">
    <location>
        <begin position="35"/>
        <end position="314"/>
    </location>
</feature>
<gene>
    <name evidence="5" type="ORF">PISL3812_04332</name>
</gene>
<feature type="transmembrane region" description="Helical" evidence="3">
    <location>
        <begin position="400"/>
        <end position="420"/>
    </location>
</feature>
<dbReference type="SUPFAM" id="SSF51445">
    <property type="entry name" value="(Trans)glycosidases"/>
    <property type="match status" value="1"/>
</dbReference>